<protein>
    <submittedName>
        <fullName evidence="7">Calcium release activated channel regulator 2B</fullName>
    </submittedName>
</protein>
<evidence type="ECO:0000256" key="5">
    <source>
        <dbReference type="SAM" id="MobiDB-lite"/>
    </source>
</evidence>
<evidence type="ECO:0000256" key="3">
    <source>
        <dbReference type="ARBA" id="ARBA00023288"/>
    </source>
</evidence>
<sequence length="658" mass="75446">MSMWLNDGEVLVGQGRGEAVPLSPRLRSLPSGSPRLSQRRSPLASPHAREPTPLSPQAETMGKAKELFVLCDKEGKGFITKRDMQRLEGELPLSPEQLETVFESLDRENNGFLTPVEFKTGLGELMGVDETAELSPDGSEAERDDVDWSQDPTAARFVNILMELGADKMFKDKQELFTLWCELQRDSPELLGALESLLVHAVSNLQDAIRERDTLEQALLRRESEHDKMVRSIYEEMESQIREEKEKWAAQDSLKEKQRGQQLEEELKTREQELENTINKQKELETRIRTLNCEQTNIREQNRQLRRLNSQLQEQVESSRERLQSALRQLSLLQANAAQEQVARQRNVMRVSRNIKKEKESLMRQLEILRDMNRRLRDEKDAQQSLKLNPNVTKSLQKRGSILGNYLQQDKPVGRRLSSSEELELTDTKEVTDSSKTCLPSCKVLDENVEQIQTQSRLVGLQRVFKVVFLGNSGVGKTSFIRHYCTGNYCSKMSSTVGVDFQMKTLILNSTTITLQLWDTAGQERYRSITEQYYRKADGILAMYDVTHRASFSAVRGWMDSVRDKMCDGTVLMLLGNKLDLADNNNREITRPEGERLAEDYQALFHECSAKTGYYMDELMVHLAEMLVTKDDRQCEDAFLLTEDTAQRNCCALSKKKI</sequence>
<dbReference type="SUPFAM" id="SSF52540">
    <property type="entry name" value="P-loop containing nucleoside triphosphate hydrolases"/>
    <property type="match status" value="1"/>
</dbReference>
<dbReference type="GeneTree" id="ENSGT00440000033504"/>
<organism evidence="7 8">
    <name type="scientific">Poecilia formosa</name>
    <name type="common">Amazon molly</name>
    <name type="synonym">Limia formosa</name>
    <dbReference type="NCBI Taxonomy" id="48698"/>
    <lineage>
        <taxon>Eukaryota</taxon>
        <taxon>Metazoa</taxon>
        <taxon>Chordata</taxon>
        <taxon>Craniata</taxon>
        <taxon>Vertebrata</taxon>
        <taxon>Euteleostomi</taxon>
        <taxon>Actinopterygii</taxon>
        <taxon>Neopterygii</taxon>
        <taxon>Teleostei</taxon>
        <taxon>Neoteleostei</taxon>
        <taxon>Acanthomorphata</taxon>
        <taxon>Ovalentaria</taxon>
        <taxon>Atherinomorphae</taxon>
        <taxon>Cyprinodontiformes</taxon>
        <taxon>Poeciliidae</taxon>
        <taxon>Poeciliinae</taxon>
        <taxon>Poecilia</taxon>
    </lineage>
</organism>
<dbReference type="GO" id="GO:0005509">
    <property type="term" value="F:calcium ion binding"/>
    <property type="evidence" value="ECO:0007669"/>
    <property type="project" value="InterPro"/>
</dbReference>
<dbReference type="CDD" id="cd00154">
    <property type="entry name" value="Rab"/>
    <property type="match status" value="1"/>
</dbReference>
<evidence type="ECO:0000256" key="1">
    <source>
        <dbReference type="ARBA" id="ARBA00022741"/>
    </source>
</evidence>
<keyword evidence="4" id="KW-0175">Coiled coil</keyword>
<dbReference type="SMART" id="SM00175">
    <property type="entry name" value="RAB"/>
    <property type="match status" value="1"/>
</dbReference>
<dbReference type="Ensembl" id="ENSPFOT00000011018.2">
    <property type="protein sequence ID" value="ENSPFOP00000011002.2"/>
    <property type="gene ID" value="ENSPFOG00000010947.2"/>
</dbReference>
<dbReference type="InterPro" id="IPR002048">
    <property type="entry name" value="EF_hand_dom"/>
</dbReference>
<proteinExistence type="predicted"/>
<evidence type="ECO:0000259" key="6">
    <source>
        <dbReference type="PROSITE" id="PS50222"/>
    </source>
</evidence>
<dbReference type="PROSITE" id="PS51419">
    <property type="entry name" value="RAB"/>
    <property type="match status" value="1"/>
</dbReference>
<dbReference type="AlphaFoldDB" id="A0A087XYZ9"/>
<dbReference type="GO" id="GO:0005525">
    <property type="term" value="F:GTP binding"/>
    <property type="evidence" value="ECO:0007669"/>
    <property type="project" value="UniProtKB-KW"/>
</dbReference>
<keyword evidence="2" id="KW-0342">GTP-binding</keyword>
<dbReference type="PROSITE" id="PS51420">
    <property type="entry name" value="RHO"/>
    <property type="match status" value="1"/>
</dbReference>
<dbReference type="InterPro" id="IPR001806">
    <property type="entry name" value="Small_GTPase"/>
</dbReference>
<dbReference type="Gene3D" id="1.10.238.10">
    <property type="entry name" value="EF-hand"/>
    <property type="match status" value="1"/>
</dbReference>
<dbReference type="CTD" id="283229"/>
<dbReference type="PANTHER" id="PTHR47977">
    <property type="entry name" value="RAS-RELATED PROTEIN RAB"/>
    <property type="match status" value="1"/>
</dbReference>
<dbReference type="SMART" id="SM00177">
    <property type="entry name" value="ARF"/>
    <property type="match status" value="1"/>
</dbReference>
<dbReference type="Pfam" id="PF00071">
    <property type="entry name" value="Ras"/>
    <property type="match status" value="1"/>
</dbReference>
<keyword evidence="8" id="KW-1185">Reference proteome</keyword>
<evidence type="ECO:0000256" key="4">
    <source>
        <dbReference type="SAM" id="Coils"/>
    </source>
</evidence>
<dbReference type="GO" id="GO:0003924">
    <property type="term" value="F:GTPase activity"/>
    <property type="evidence" value="ECO:0007669"/>
    <property type="project" value="InterPro"/>
</dbReference>
<dbReference type="SMART" id="SM00054">
    <property type="entry name" value="EFh"/>
    <property type="match status" value="2"/>
</dbReference>
<dbReference type="PRINTS" id="PR00449">
    <property type="entry name" value="RASTRNSFRMNG"/>
</dbReference>
<dbReference type="eggNOG" id="KOG0078">
    <property type="taxonomic scope" value="Eukaryota"/>
</dbReference>
<dbReference type="PROSITE" id="PS50222">
    <property type="entry name" value="EF_HAND_2"/>
    <property type="match status" value="1"/>
</dbReference>
<dbReference type="CDD" id="cd00051">
    <property type="entry name" value="EFh"/>
    <property type="match status" value="1"/>
</dbReference>
<dbReference type="PROSITE" id="PS51417">
    <property type="entry name" value="ARF"/>
    <property type="match status" value="1"/>
</dbReference>
<dbReference type="FunFam" id="3.40.50.300:FF:001129">
    <property type="entry name" value="ras-related protein Rab-44 isoform X2"/>
    <property type="match status" value="1"/>
</dbReference>
<dbReference type="InterPro" id="IPR027417">
    <property type="entry name" value="P-loop_NTPase"/>
</dbReference>
<feature type="region of interest" description="Disordered" evidence="5">
    <location>
        <begin position="14"/>
        <end position="61"/>
    </location>
</feature>
<feature type="domain" description="EF-hand" evidence="6">
    <location>
        <begin position="93"/>
        <end position="128"/>
    </location>
</feature>
<dbReference type="InterPro" id="IPR005225">
    <property type="entry name" value="Small_GTP-bd"/>
</dbReference>
<evidence type="ECO:0000313" key="7">
    <source>
        <dbReference type="Ensembl" id="ENSPFOP00000011002.2"/>
    </source>
</evidence>
<dbReference type="NCBIfam" id="TIGR00231">
    <property type="entry name" value="small_GTP"/>
    <property type="match status" value="1"/>
</dbReference>
<dbReference type="InterPro" id="IPR011992">
    <property type="entry name" value="EF-hand-dom_pair"/>
</dbReference>
<dbReference type="InterPro" id="IPR050227">
    <property type="entry name" value="Rab"/>
</dbReference>
<dbReference type="Proteomes" id="UP000028760">
    <property type="component" value="Unassembled WGS sequence"/>
</dbReference>
<dbReference type="RefSeq" id="XP_007556939.2">
    <property type="nucleotide sequence ID" value="XM_007556877.2"/>
</dbReference>
<dbReference type="SMART" id="SM00176">
    <property type="entry name" value="RAN"/>
    <property type="match status" value="1"/>
</dbReference>
<reference evidence="7" key="3">
    <citation type="submission" date="2025-09" db="UniProtKB">
        <authorList>
            <consortium name="Ensembl"/>
        </authorList>
    </citation>
    <scope>IDENTIFICATION</scope>
</reference>
<dbReference type="EMBL" id="AYCK01006721">
    <property type="status" value="NOT_ANNOTATED_CDS"/>
    <property type="molecule type" value="Genomic_DNA"/>
</dbReference>
<dbReference type="SMART" id="SM00173">
    <property type="entry name" value="RAS"/>
    <property type="match status" value="1"/>
</dbReference>
<accession>A0A087XYZ9</accession>
<feature type="coiled-coil region" evidence="4">
    <location>
        <begin position="257"/>
        <end position="389"/>
    </location>
</feature>
<keyword evidence="3" id="KW-0449">Lipoprotein</keyword>
<feature type="coiled-coil region" evidence="4">
    <location>
        <begin position="198"/>
        <end position="225"/>
    </location>
</feature>
<dbReference type="GeneID" id="103141292"/>
<evidence type="ECO:0000313" key="8">
    <source>
        <dbReference type="Proteomes" id="UP000028760"/>
    </source>
</evidence>
<reference evidence="7" key="2">
    <citation type="submission" date="2025-08" db="UniProtKB">
        <authorList>
            <consortium name="Ensembl"/>
        </authorList>
    </citation>
    <scope>IDENTIFICATION</scope>
</reference>
<dbReference type="PROSITE" id="PS51421">
    <property type="entry name" value="RAS"/>
    <property type="match status" value="1"/>
</dbReference>
<dbReference type="SMART" id="SM00174">
    <property type="entry name" value="RHO"/>
    <property type="match status" value="1"/>
</dbReference>
<reference evidence="8" key="1">
    <citation type="submission" date="2013-10" db="EMBL/GenBank/DDBJ databases">
        <authorList>
            <person name="Schartl M."/>
            <person name="Warren W."/>
        </authorList>
    </citation>
    <scope>NUCLEOTIDE SEQUENCE [LARGE SCALE GENOMIC DNA]</scope>
    <source>
        <strain evidence="8">female</strain>
    </source>
</reference>
<feature type="compositionally biased region" description="Low complexity" evidence="5">
    <location>
        <begin position="21"/>
        <end position="46"/>
    </location>
</feature>
<dbReference type="SUPFAM" id="SSF47473">
    <property type="entry name" value="EF-hand"/>
    <property type="match status" value="1"/>
</dbReference>
<name>A0A087XYZ9_POEFO</name>
<keyword evidence="1" id="KW-0547">Nucleotide-binding</keyword>
<evidence type="ECO:0000256" key="2">
    <source>
        <dbReference type="ARBA" id="ARBA00023134"/>
    </source>
</evidence>
<dbReference type="STRING" id="48698.ENSPFOP00000011002"/>
<dbReference type="Gene3D" id="3.40.50.300">
    <property type="entry name" value="P-loop containing nucleotide triphosphate hydrolases"/>
    <property type="match status" value="1"/>
</dbReference>